<dbReference type="InterPro" id="IPR001763">
    <property type="entry name" value="Rhodanese-like_dom"/>
</dbReference>
<gene>
    <name evidence="3" type="ordered locus">Galf_0088</name>
</gene>
<accession>D9SI76</accession>
<dbReference type="Gene3D" id="3.40.250.10">
    <property type="entry name" value="Rhodanese-like domain"/>
    <property type="match status" value="1"/>
</dbReference>
<dbReference type="PROSITE" id="PS50206">
    <property type="entry name" value="RHODANESE_3"/>
    <property type="match status" value="1"/>
</dbReference>
<evidence type="ECO:0000256" key="1">
    <source>
        <dbReference type="SAM" id="SignalP"/>
    </source>
</evidence>
<dbReference type="PANTHER" id="PTHR44086">
    <property type="entry name" value="THIOSULFATE SULFURTRANSFERASE RDL2, MITOCHONDRIAL-RELATED"/>
    <property type="match status" value="1"/>
</dbReference>
<feature type="signal peptide" evidence="1">
    <location>
        <begin position="1"/>
        <end position="30"/>
    </location>
</feature>
<name>D9SI76_GALCS</name>
<reference evidence="3 4" key="1">
    <citation type="submission" date="2010-08" db="EMBL/GenBank/DDBJ databases">
        <title>Complete sequence of Gallionella capsiferriformans ES-2.</title>
        <authorList>
            <consortium name="US DOE Joint Genome Institute"/>
            <person name="Lucas S."/>
            <person name="Copeland A."/>
            <person name="Lapidus A."/>
            <person name="Cheng J.-F."/>
            <person name="Bruce D."/>
            <person name="Goodwin L."/>
            <person name="Pitluck S."/>
            <person name="Chertkov O."/>
            <person name="Davenport K.W."/>
            <person name="Detter J.C."/>
            <person name="Han C."/>
            <person name="Tapia R."/>
            <person name="Land M."/>
            <person name="Hauser L."/>
            <person name="Chang Y.-J."/>
            <person name="Jeffries C."/>
            <person name="Kyrpides N."/>
            <person name="Ivanova N."/>
            <person name="Mikhailova N."/>
            <person name="Shelobolina E.S."/>
            <person name="Picardal F."/>
            <person name="Roden E."/>
            <person name="Emerson D."/>
            <person name="Woyke T."/>
        </authorList>
    </citation>
    <scope>NUCLEOTIDE SEQUENCE [LARGE SCALE GENOMIC DNA]</scope>
    <source>
        <strain evidence="3 4">ES-2</strain>
    </source>
</reference>
<protein>
    <submittedName>
        <fullName evidence="3">Rhodanese domain protein</fullName>
    </submittedName>
</protein>
<dbReference type="Proteomes" id="UP000001235">
    <property type="component" value="Chromosome"/>
</dbReference>
<feature type="chain" id="PRO_5003128103" evidence="1">
    <location>
        <begin position="31"/>
        <end position="155"/>
    </location>
</feature>
<dbReference type="EMBL" id="CP002159">
    <property type="protein sequence ID" value="ADL54133.1"/>
    <property type="molecule type" value="Genomic_DNA"/>
</dbReference>
<dbReference type="SUPFAM" id="SSF52821">
    <property type="entry name" value="Rhodanese/Cell cycle control phosphatase"/>
    <property type="match status" value="1"/>
</dbReference>
<feature type="domain" description="Rhodanese" evidence="2">
    <location>
        <begin position="52"/>
        <end position="155"/>
    </location>
</feature>
<proteinExistence type="predicted"/>
<evidence type="ECO:0000259" key="2">
    <source>
        <dbReference type="PROSITE" id="PS50206"/>
    </source>
</evidence>
<sequence precursor="true">MDLNAGSFVRKTGITLTSAAVLLFSSAVFAADTPASLKGATVVDAVKAKSLVDSGVKIIDARVANEYAEAHIKGALSVPYKEKSAKSADFDVTQDSVDMSKLPVDKNAGIIFYCNGAECWKGYKEATVAVKAGYKAVYWLRLGIPDWKAKGYPIE</sequence>
<evidence type="ECO:0000313" key="3">
    <source>
        <dbReference type="EMBL" id="ADL54133.1"/>
    </source>
</evidence>
<dbReference type="CDD" id="cd00158">
    <property type="entry name" value="RHOD"/>
    <property type="match status" value="1"/>
</dbReference>
<dbReference type="HOGENOM" id="CLU_089574_12_0_4"/>
<dbReference type="STRING" id="395494.Galf_0088"/>
<dbReference type="PANTHER" id="PTHR44086:SF10">
    <property type="entry name" value="THIOSULFATE SULFURTRANSFERASE_RHODANESE-LIKE DOMAIN-CONTAINING PROTEIN 3"/>
    <property type="match status" value="1"/>
</dbReference>
<dbReference type="Pfam" id="PF00581">
    <property type="entry name" value="Rhodanese"/>
    <property type="match status" value="1"/>
</dbReference>
<keyword evidence="1" id="KW-0732">Signal</keyword>
<dbReference type="GO" id="GO:0004792">
    <property type="term" value="F:thiosulfate-cyanide sulfurtransferase activity"/>
    <property type="evidence" value="ECO:0007669"/>
    <property type="project" value="TreeGrafter"/>
</dbReference>
<dbReference type="KEGG" id="gca:Galf_0088"/>
<dbReference type="InterPro" id="IPR036873">
    <property type="entry name" value="Rhodanese-like_dom_sf"/>
</dbReference>
<keyword evidence="4" id="KW-1185">Reference proteome</keyword>
<dbReference type="OrthoDB" id="9784513at2"/>
<dbReference type="eggNOG" id="COG0607">
    <property type="taxonomic scope" value="Bacteria"/>
</dbReference>
<organism evidence="3 4">
    <name type="scientific">Gallionella capsiferriformans (strain ES-2)</name>
    <name type="common">Gallionella ferruginea capsiferriformans (strain ES-2)</name>
    <dbReference type="NCBI Taxonomy" id="395494"/>
    <lineage>
        <taxon>Bacteria</taxon>
        <taxon>Pseudomonadati</taxon>
        <taxon>Pseudomonadota</taxon>
        <taxon>Betaproteobacteria</taxon>
        <taxon>Nitrosomonadales</taxon>
        <taxon>Gallionellaceae</taxon>
        <taxon>Gallionella</taxon>
    </lineage>
</organism>
<dbReference type="AlphaFoldDB" id="D9SI76"/>
<dbReference type="RefSeq" id="WP_013292076.1">
    <property type="nucleotide sequence ID" value="NC_014394.1"/>
</dbReference>
<dbReference type="SMART" id="SM00450">
    <property type="entry name" value="RHOD"/>
    <property type="match status" value="1"/>
</dbReference>
<evidence type="ECO:0000313" key="4">
    <source>
        <dbReference type="Proteomes" id="UP000001235"/>
    </source>
</evidence>